<keyword evidence="4" id="KW-1003">Cell membrane</keyword>
<feature type="transmembrane region" description="Helical" evidence="8">
    <location>
        <begin position="116"/>
        <end position="140"/>
    </location>
</feature>
<evidence type="ECO:0000256" key="1">
    <source>
        <dbReference type="ARBA" id="ARBA00004651"/>
    </source>
</evidence>
<dbReference type="GO" id="GO:0005886">
    <property type="term" value="C:plasma membrane"/>
    <property type="evidence" value="ECO:0007669"/>
    <property type="project" value="UniProtKB-SubCell"/>
</dbReference>
<evidence type="ECO:0000259" key="9">
    <source>
        <dbReference type="PROSITE" id="PS50928"/>
    </source>
</evidence>
<evidence type="ECO:0000256" key="2">
    <source>
        <dbReference type="ARBA" id="ARBA00007069"/>
    </source>
</evidence>
<dbReference type="PANTHER" id="PTHR42929">
    <property type="entry name" value="INNER MEMBRANE ABC TRANSPORTER PERMEASE PROTEIN YDCU-RELATED-RELATED"/>
    <property type="match status" value="1"/>
</dbReference>
<dbReference type="SUPFAM" id="SSF161098">
    <property type="entry name" value="MetI-like"/>
    <property type="match status" value="1"/>
</dbReference>
<accession>A0A537LY73</accession>
<evidence type="ECO:0000313" key="10">
    <source>
        <dbReference type="EMBL" id="TMJ05841.1"/>
    </source>
</evidence>
<evidence type="ECO:0000313" key="12">
    <source>
        <dbReference type="Proteomes" id="UP000315217"/>
    </source>
</evidence>
<feature type="transmembrane region" description="Helical" evidence="8">
    <location>
        <begin position="266"/>
        <end position="287"/>
    </location>
</feature>
<dbReference type="InterPro" id="IPR035906">
    <property type="entry name" value="MetI-like_sf"/>
</dbReference>
<dbReference type="AlphaFoldDB" id="A0A537LY73"/>
<sequence>MRAASNVAVHISPRVGRAIPRLLWGLLPLATIDVVLFVIPMVFMALFSFRFSEELLGLVGRWTVAHYVKVFTSEGIYLRILVKTIVIAVVATAACLLVGYPFAYFIANASRRWQSVLLTLVIMPFWTSYLLRVYAWTAILGDRGLINEALRFFGVTDQPLSFLLFNVFSEIVVFVYLYIPYTVLAIYASLEKMDRSLVLAAMDLGATPVQTFLRIVLPQTLPGVYASIVFVFIPILGEYVTPTLVGGMSGVLITNLLVNQIHALEFGFGAAIAFVMATFVLMLLLGLRRSVDLERLYVA</sequence>
<reference evidence="12 13" key="1">
    <citation type="journal article" date="2019" name="Nat. Microbiol.">
        <title>Mediterranean grassland soil C-N compound turnover is dependent on rainfall and depth, and is mediated by genomically divergent microorganisms.</title>
        <authorList>
            <person name="Diamond S."/>
            <person name="Andeer P.F."/>
            <person name="Li Z."/>
            <person name="Crits-Christoph A."/>
            <person name="Burstein D."/>
            <person name="Anantharaman K."/>
            <person name="Lane K.R."/>
            <person name="Thomas B.C."/>
            <person name="Pan C."/>
            <person name="Northen T.R."/>
            <person name="Banfield J.F."/>
        </authorList>
    </citation>
    <scope>NUCLEOTIDE SEQUENCE [LARGE SCALE GENOMIC DNA]</scope>
    <source>
        <strain evidence="11">NP_1</strain>
        <strain evidence="10">NP_2</strain>
    </source>
</reference>
<protein>
    <submittedName>
        <fullName evidence="11">ABC transporter permease</fullName>
    </submittedName>
</protein>
<keyword evidence="3 8" id="KW-0813">Transport</keyword>
<dbReference type="PROSITE" id="PS50928">
    <property type="entry name" value="ABC_TM1"/>
    <property type="match status" value="1"/>
</dbReference>
<feature type="domain" description="ABC transmembrane type-1" evidence="9">
    <location>
        <begin position="81"/>
        <end position="285"/>
    </location>
</feature>
<proteinExistence type="inferred from homology"/>
<name>A0A537LY73_9BACT</name>
<evidence type="ECO:0000256" key="5">
    <source>
        <dbReference type="ARBA" id="ARBA00022692"/>
    </source>
</evidence>
<evidence type="ECO:0000256" key="3">
    <source>
        <dbReference type="ARBA" id="ARBA00022448"/>
    </source>
</evidence>
<organism evidence="11 12">
    <name type="scientific">Candidatus Segetimicrobium genomatis</name>
    <dbReference type="NCBI Taxonomy" id="2569760"/>
    <lineage>
        <taxon>Bacteria</taxon>
        <taxon>Bacillati</taxon>
        <taxon>Candidatus Sysuimicrobiota</taxon>
        <taxon>Candidatus Sysuimicrobiia</taxon>
        <taxon>Candidatus Sysuimicrobiales</taxon>
        <taxon>Candidatus Segetimicrobiaceae</taxon>
        <taxon>Candidatus Segetimicrobium</taxon>
    </lineage>
</organism>
<keyword evidence="5 8" id="KW-0812">Transmembrane</keyword>
<gene>
    <name evidence="11" type="ORF">E6G98_01795</name>
    <name evidence="10" type="ORF">E6G99_09460</name>
</gene>
<evidence type="ECO:0000313" key="11">
    <source>
        <dbReference type="EMBL" id="TMJ12932.1"/>
    </source>
</evidence>
<dbReference type="Pfam" id="PF00528">
    <property type="entry name" value="BPD_transp_1"/>
    <property type="match status" value="1"/>
</dbReference>
<dbReference type="Proteomes" id="UP000315217">
    <property type="component" value="Unassembled WGS sequence"/>
</dbReference>
<evidence type="ECO:0000256" key="4">
    <source>
        <dbReference type="ARBA" id="ARBA00022475"/>
    </source>
</evidence>
<feature type="transmembrane region" description="Helical" evidence="8">
    <location>
        <begin position="22"/>
        <end position="49"/>
    </location>
</feature>
<evidence type="ECO:0000256" key="8">
    <source>
        <dbReference type="RuleBase" id="RU363032"/>
    </source>
</evidence>
<dbReference type="CDD" id="cd06261">
    <property type="entry name" value="TM_PBP2"/>
    <property type="match status" value="1"/>
</dbReference>
<dbReference type="InterPro" id="IPR000515">
    <property type="entry name" value="MetI-like"/>
</dbReference>
<comment type="similarity">
    <text evidence="2">Belongs to the binding-protein-dependent transport system permease family. CysTW subfamily.</text>
</comment>
<dbReference type="Proteomes" id="UP000318661">
    <property type="component" value="Unassembled WGS sequence"/>
</dbReference>
<evidence type="ECO:0000256" key="6">
    <source>
        <dbReference type="ARBA" id="ARBA00022989"/>
    </source>
</evidence>
<comment type="caution">
    <text evidence="11">The sequence shown here is derived from an EMBL/GenBank/DDBJ whole genome shotgun (WGS) entry which is preliminary data.</text>
</comment>
<feature type="transmembrane region" description="Helical" evidence="8">
    <location>
        <begin position="160"/>
        <end position="190"/>
    </location>
</feature>
<evidence type="ECO:0000256" key="7">
    <source>
        <dbReference type="ARBA" id="ARBA00023136"/>
    </source>
</evidence>
<feature type="transmembrane region" description="Helical" evidence="8">
    <location>
        <begin position="80"/>
        <end position="104"/>
    </location>
</feature>
<dbReference type="GO" id="GO:0055085">
    <property type="term" value="P:transmembrane transport"/>
    <property type="evidence" value="ECO:0007669"/>
    <property type="project" value="InterPro"/>
</dbReference>
<keyword evidence="7 8" id="KW-0472">Membrane</keyword>
<dbReference type="PANTHER" id="PTHR42929:SF1">
    <property type="entry name" value="INNER MEMBRANE ABC TRANSPORTER PERMEASE PROTEIN YDCU-RELATED"/>
    <property type="match status" value="1"/>
</dbReference>
<dbReference type="EMBL" id="VBAJ01000237">
    <property type="protein sequence ID" value="TMJ05841.1"/>
    <property type="molecule type" value="Genomic_DNA"/>
</dbReference>
<evidence type="ECO:0000313" key="13">
    <source>
        <dbReference type="Proteomes" id="UP000318661"/>
    </source>
</evidence>
<keyword evidence="6 8" id="KW-1133">Transmembrane helix</keyword>
<comment type="subcellular location">
    <subcellularLocation>
        <location evidence="1 8">Cell membrane</location>
        <topology evidence="1 8">Multi-pass membrane protein</topology>
    </subcellularLocation>
</comment>
<dbReference type="EMBL" id="VBAI01000013">
    <property type="protein sequence ID" value="TMJ12932.1"/>
    <property type="molecule type" value="Genomic_DNA"/>
</dbReference>
<dbReference type="Gene3D" id="1.10.3720.10">
    <property type="entry name" value="MetI-like"/>
    <property type="match status" value="1"/>
</dbReference>